<dbReference type="AlphaFoldDB" id="A0A6M3LQ08"/>
<dbReference type="EMBL" id="MT143287">
    <property type="protein sequence ID" value="QJA95121.1"/>
    <property type="molecule type" value="Genomic_DNA"/>
</dbReference>
<accession>A0A6M3LQ08</accession>
<sequence>MSGTALCGHPLSTQPLTDEELAILAPSEQDKAMIRLLEWYRAQVCSAFAIEAASTTRVSKVGQ</sequence>
<gene>
    <name evidence="1" type="ORF">MM415B03651_0014</name>
</gene>
<name>A0A6M3LQ08_9ZZZZ</name>
<proteinExistence type="predicted"/>
<reference evidence="1" key="1">
    <citation type="submission" date="2020-03" db="EMBL/GenBank/DDBJ databases">
        <title>The deep terrestrial virosphere.</title>
        <authorList>
            <person name="Holmfeldt K."/>
            <person name="Nilsson E."/>
            <person name="Simone D."/>
            <person name="Lopez-Fernandez M."/>
            <person name="Wu X."/>
            <person name="de Brujin I."/>
            <person name="Lundin D."/>
            <person name="Andersson A."/>
            <person name="Bertilsson S."/>
            <person name="Dopson M."/>
        </authorList>
    </citation>
    <scope>NUCLEOTIDE SEQUENCE</scope>
    <source>
        <strain evidence="1">MM415B03651</strain>
    </source>
</reference>
<protein>
    <submittedName>
        <fullName evidence="1">Uncharacterized protein</fullName>
    </submittedName>
</protein>
<organism evidence="1">
    <name type="scientific">viral metagenome</name>
    <dbReference type="NCBI Taxonomy" id="1070528"/>
    <lineage>
        <taxon>unclassified sequences</taxon>
        <taxon>metagenomes</taxon>
        <taxon>organismal metagenomes</taxon>
    </lineage>
</organism>
<evidence type="ECO:0000313" key="1">
    <source>
        <dbReference type="EMBL" id="QJA95121.1"/>
    </source>
</evidence>